<organism evidence="3 4">
    <name type="scientific">Xanthomonas graminis pv. poae</name>
    <dbReference type="NCBI Taxonomy" id="227946"/>
    <lineage>
        <taxon>Bacteria</taxon>
        <taxon>Pseudomonadati</taxon>
        <taxon>Pseudomonadota</taxon>
        <taxon>Gammaproteobacteria</taxon>
        <taxon>Lysobacterales</taxon>
        <taxon>Lysobacteraceae</taxon>
        <taxon>Xanthomonas</taxon>
        <taxon>Xanthomonas translucens group</taxon>
        <taxon>Xanthomonas graminis</taxon>
    </lineage>
</organism>
<evidence type="ECO:0000313" key="3">
    <source>
        <dbReference type="EMBL" id="CTP89774.1"/>
    </source>
</evidence>
<feature type="region of interest" description="Disordered" evidence="1">
    <location>
        <begin position="1174"/>
        <end position="1208"/>
    </location>
</feature>
<dbReference type="PROSITE" id="PS50053">
    <property type="entry name" value="UBIQUITIN_2"/>
    <property type="match status" value="1"/>
</dbReference>
<dbReference type="InterPro" id="IPR000626">
    <property type="entry name" value="Ubiquitin-like_dom"/>
</dbReference>
<dbReference type="EMBL" id="CXOK01000072">
    <property type="protein sequence ID" value="CTP89774.1"/>
    <property type="molecule type" value="Genomic_DNA"/>
</dbReference>
<proteinExistence type="predicted"/>
<feature type="region of interest" description="Disordered" evidence="1">
    <location>
        <begin position="1"/>
        <end position="29"/>
    </location>
</feature>
<dbReference type="Proteomes" id="UP000041247">
    <property type="component" value="Unassembled WGS sequence"/>
</dbReference>
<feature type="region of interest" description="Disordered" evidence="1">
    <location>
        <begin position="1642"/>
        <end position="1735"/>
    </location>
</feature>
<sequence>MRAGEPPLHVRTQAMPGGRRARVQAGTPDTRQLARAVDAWLKRRPPVQGESSLGNGSRLLRYAADARTPLAPRNEAFFVSHPGLLVAALTVDPQLEALAGGPPSAERVAAQLAAPPVGMLTGIWQDADGSAFIERAGHLHLAGADSRWTPLRPLGMRNAPTLQMIGRQADGAVYVHDGRQLWRAHAAMASMQPIAQIPPGTVTRVDANGVPLALHDGCLTSHATNTPRRTVELWRPRAAGPGFEPSPALPVDLLPLPGGIGDEALILDDKGRVYHADLSASGPIQAQRLELPEGRQHQDGWVVTRMGLAADNTVHLLLEHEQGRRVVLQRPPRQDVFSPAYLLDQPLLLIRTDGLHSPADSEVSEPVLLDGHARLGHIDGVLHYQAAPGQPWTRPTGDGGAPLTEVDVLQTSPFGFIDRRAAFALLEGKRQLVELKLNGRTTWLPAHPAPSTPSGGPLAVVPDHVHVDTVHLADFDEPVQQLAVDIDQTLVVLSENHHLQLIAPGQPARELTGLQRPMAIAIGLDGGLHVLDHVENVGPQLKRYVADDTWHDVALILPSAEPPISLRSTRNGQLQLLIDDKWHVLLPSMTAADGSRQASRVSPEPAPEEPAADGTQSGTNAIVNARQPTRISTRHHDAAVTSTFLGATSSDPLTARSTVRVFADTAKAQASSMARMLGDAAVATGRATARSVGIALPQTAQQVRLSRFRGDAQQVTNRATELFEQLPDLAEARIAAAVGPVQPEHCAFSPAQRDQLLRMREAELGTLLRELRKIGIRERVIAPDFSALKDRSAAATTSTASYRLAERWRSARTAVSSTARRAGVRRSDDLLPALDRSLAALAAAAADQPATLSAHEAELLLEVRQISGQLKAAGVCLPAIQPDPATGNGGAPHALRTACLLGSLVEYDALLRTDSVPSLQHAEERQKASALRSLSKLGLSSWQELEAFDDVVATFREQIATPGTARRLQLLKSLGLPADAAPDEMASRMTDLLQDLFNRSTFFSVASKAAELRGALGYPIWAQINPINVGAGGEAIHALGVERIGDSKDGDAGLVAFFVRHAKGNLSATSSVRIKLDPVVVSLPLYENKASGRKASIGWGSFASLNLGGAYQHGVGAAVILSPSTIPEFAGLLFDQHDPDTSKLLRAGVNEGAIGLDLFETNFNASTALGMPEAGVSDSRQYGAQKPGPDPAHPPAASTANRRSSNSWNLSTGATWRAGMHWSEMELHLDHAWTDIIGLEFQGRADFSMEGNLGLSVGGQTSTAFGAVFRNLITALTNVGSLQLGGVRVACGDVQLPLAGALSDAPDGPVLGTASYKRTLDAKAASPITPANWQHMADLLRATFPEGAAELDSLDYPSLPSERIAFLEHVIDRIQGEPARTIEAQGALEGAPLRLQSAQAQSATREAAGSLWHSRSETKRAVVLEMLQELRQEESLAARHRARLIPGARVELNMFGRESLDKVVTHALGHSGLGSKMGDLAEVRRQITGLDDVLRRFKDIPYINQVRFVFEMRPQAMTVINDALAAKTQEQDADMLGVSTTASGMDWRSVLDKTRNAPDLYRLAAIAVHNTDSNMVGHQIGLPLVNLSTNAGTSHQLFEAEIQFRYGLYDQLQGAEVLEAGGRALQQRLQLDGTQAIGRQTIARSSQFGPPSPRGKRPSDAASSTTSPARSDHSYAQQLDPQPLPYSLHMSPRHDRSQSPELEPYGDGGPEAQADRERVQAEINTWSPSPDRTRR</sequence>
<evidence type="ECO:0000259" key="2">
    <source>
        <dbReference type="PROSITE" id="PS50053"/>
    </source>
</evidence>
<evidence type="ECO:0000313" key="4">
    <source>
        <dbReference type="Proteomes" id="UP000041247"/>
    </source>
</evidence>
<accession>A0A0K2ZZZ6</accession>
<feature type="region of interest" description="Disordered" evidence="1">
    <location>
        <begin position="593"/>
        <end position="619"/>
    </location>
</feature>
<name>A0A0K2ZZZ6_9XANT</name>
<feature type="domain" description="Ubiquitin-like" evidence="2">
    <location>
        <begin position="283"/>
        <end position="323"/>
    </location>
</feature>
<reference evidence="3 4" key="1">
    <citation type="submission" date="2015-07" db="EMBL/GenBank/DDBJ databases">
        <authorList>
            <person name="Noorani M."/>
        </authorList>
    </citation>
    <scope>NUCLEOTIDE SEQUENCE [LARGE SCALE GENOMIC DNA]</scope>
    <source>
        <strain evidence="3">LMG728</strain>
    </source>
</reference>
<evidence type="ECO:0000256" key="1">
    <source>
        <dbReference type="SAM" id="MobiDB-lite"/>
    </source>
</evidence>
<gene>
    <name evidence="3" type="ORF">XTPLMG728_2341</name>
</gene>
<protein>
    <submittedName>
        <fullName evidence="3">Putative type III effector protein</fullName>
    </submittedName>
</protein>
<feature type="compositionally biased region" description="Low complexity" evidence="1">
    <location>
        <begin position="1660"/>
        <end position="1669"/>
    </location>
</feature>
<feature type="compositionally biased region" description="Low complexity" evidence="1">
    <location>
        <begin position="1196"/>
        <end position="1207"/>
    </location>
</feature>
<feature type="compositionally biased region" description="Polar residues" evidence="1">
    <location>
        <begin position="1722"/>
        <end position="1735"/>
    </location>
</feature>